<keyword evidence="3 9" id="KW-0547">Nucleotide-binding</keyword>
<keyword evidence="6" id="KW-0564">Palmitate</keyword>
<dbReference type="Gene3D" id="3.40.50.300">
    <property type="entry name" value="P-loop containing nucleotide triphosphate hydrolases"/>
    <property type="match status" value="2"/>
</dbReference>
<name>A0A1I7Z5F6_9BILA</name>
<dbReference type="SMART" id="SM00275">
    <property type="entry name" value="G_alpha"/>
    <property type="match status" value="1"/>
</dbReference>
<dbReference type="InterPro" id="IPR027417">
    <property type="entry name" value="P-loop_NTPase"/>
</dbReference>
<dbReference type="Proteomes" id="UP000095287">
    <property type="component" value="Unplaced"/>
</dbReference>
<dbReference type="SUPFAM" id="SSF47895">
    <property type="entry name" value="Transducin (alpha subunit), insertion domain"/>
    <property type="match status" value="1"/>
</dbReference>
<feature type="binding site" evidence="9">
    <location>
        <begin position="44"/>
        <end position="49"/>
    </location>
    <ligand>
        <name>GTP</name>
        <dbReference type="ChEBI" id="CHEBI:37565"/>
    </ligand>
</feature>
<keyword evidence="5 9" id="KW-0342">GTP-binding</keyword>
<feature type="binding site" evidence="9">
    <location>
        <begin position="288"/>
        <end position="291"/>
    </location>
    <ligand>
        <name>GTP</name>
        <dbReference type="ChEBI" id="CHEBI:37565"/>
    </ligand>
</feature>
<feature type="binding site" evidence="9">
    <location>
        <begin position="152"/>
        <end position="153"/>
    </location>
    <ligand>
        <name>GTP</name>
        <dbReference type="ChEBI" id="CHEBI:37565"/>
    </ligand>
</feature>
<keyword evidence="7" id="KW-0807">Transducer</keyword>
<accession>A0A1I7Z5F6</accession>
<keyword evidence="1" id="KW-0519">Myristate</keyword>
<evidence type="ECO:0000256" key="3">
    <source>
        <dbReference type="ARBA" id="ARBA00022741"/>
    </source>
</evidence>
<evidence type="ECO:0000256" key="2">
    <source>
        <dbReference type="ARBA" id="ARBA00022723"/>
    </source>
</evidence>
<reference evidence="12" key="1">
    <citation type="submission" date="2016-11" db="UniProtKB">
        <authorList>
            <consortium name="WormBaseParasite"/>
        </authorList>
    </citation>
    <scope>IDENTIFICATION</scope>
</reference>
<organism evidence="11 12">
    <name type="scientific">Steinernema glaseri</name>
    <dbReference type="NCBI Taxonomy" id="37863"/>
    <lineage>
        <taxon>Eukaryota</taxon>
        <taxon>Metazoa</taxon>
        <taxon>Ecdysozoa</taxon>
        <taxon>Nematoda</taxon>
        <taxon>Chromadorea</taxon>
        <taxon>Rhabditida</taxon>
        <taxon>Tylenchina</taxon>
        <taxon>Panagrolaimomorpha</taxon>
        <taxon>Strongyloidoidea</taxon>
        <taxon>Steinernematidae</taxon>
        <taxon>Steinernema</taxon>
    </lineage>
</organism>
<dbReference type="SUPFAM" id="SSF52540">
    <property type="entry name" value="P-loop containing nucleoside triphosphate hydrolases"/>
    <property type="match status" value="2"/>
</dbReference>
<dbReference type="GO" id="GO:0005525">
    <property type="term" value="F:GTP binding"/>
    <property type="evidence" value="ECO:0007669"/>
    <property type="project" value="UniProtKB-KW"/>
</dbReference>
<dbReference type="PANTHER" id="PTHR10218">
    <property type="entry name" value="GTP-BINDING PROTEIN ALPHA SUBUNIT"/>
    <property type="match status" value="1"/>
</dbReference>
<evidence type="ECO:0000256" key="9">
    <source>
        <dbReference type="PIRSR" id="PIRSR601019-1"/>
    </source>
</evidence>
<dbReference type="PANTHER" id="PTHR10218:SF362">
    <property type="entry name" value="G PROTEIN ALPHA O SUBUNIT"/>
    <property type="match status" value="1"/>
</dbReference>
<dbReference type="AlphaFoldDB" id="A0A1I7Z5F6"/>
<evidence type="ECO:0000256" key="8">
    <source>
        <dbReference type="ARBA" id="ARBA00023288"/>
    </source>
</evidence>
<dbReference type="PROSITE" id="PS51882">
    <property type="entry name" value="G_ALPHA"/>
    <property type="match status" value="1"/>
</dbReference>
<dbReference type="InterPro" id="IPR011025">
    <property type="entry name" value="GproteinA_insert"/>
</dbReference>
<evidence type="ECO:0000256" key="10">
    <source>
        <dbReference type="PIRSR" id="PIRSR601019-2"/>
    </source>
</evidence>
<feature type="binding site" evidence="9">
    <location>
        <begin position="202"/>
        <end position="206"/>
    </location>
    <ligand>
        <name>GTP</name>
        <dbReference type="ChEBI" id="CHEBI:37565"/>
    </ligand>
</feature>
<evidence type="ECO:0000256" key="5">
    <source>
        <dbReference type="ARBA" id="ARBA00023134"/>
    </source>
</evidence>
<evidence type="ECO:0000313" key="12">
    <source>
        <dbReference type="WBParaSite" id="L893_g23005.t2"/>
    </source>
</evidence>
<dbReference type="WBParaSite" id="L893_g23005.t2">
    <property type="protein sequence ID" value="L893_g23005.t2"/>
    <property type="gene ID" value="L893_g23005"/>
</dbReference>
<keyword evidence="2 10" id="KW-0479">Metal-binding</keyword>
<feature type="binding site" evidence="10">
    <location>
        <position position="48"/>
    </location>
    <ligand>
        <name>Mg(2+)</name>
        <dbReference type="ChEBI" id="CHEBI:18420"/>
    </ligand>
</feature>
<dbReference type="GO" id="GO:0005834">
    <property type="term" value="C:heterotrimeric G-protein complex"/>
    <property type="evidence" value="ECO:0007669"/>
    <property type="project" value="TreeGrafter"/>
</dbReference>
<feature type="binding site" evidence="9">
    <location>
        <begin position="177"/>
        <end position="183"/>
    </location>
    <ligand>
        <name>GTP</name>
        <dbReference type="ChEBI" id="CHEBI:37565"/>
    </ligand>
</feature>
<evidence type="ECO:0000256" key="1">
    <source>
        <dbReference type="ARBA" id="ARBA00022707"/>
    </source>
</evidence>
<dbReference type="PRINTS" id="PR00318">
    <property type="entry name" value="GPROTEINA"/>
</dbReference>
<dbReference type="CDD" id="cd00066">
    <property type="entry name" value="G-alpha"/>
    <property type="match status" value="1"/>
</dbReference>
<evidence type="ECO:0000313" key="11">
    <source>
        <dbReference type="Proteomes" id="UP000095287"/>
    </source>
</evidence>
<proteinExistence type="predicted"/>
<dbReference type="Pfam" id="PF00503">
    <property type="entry name" value="G-alpha"/>
    <property type="match status" value="2"/>
</dbReference>
<dbReference type="InterPro" id="IPR001019">
    <property type="entry name" value="Gprotein_alpha_su"/>
</dbReference>
<sequence>MGAVCSSPEVRAALIRDTNITKQLRKDELDEAGNQKLLLLGAGECGKSTILKQMQILHKNGFSHNDLMDKRGIIYSHLITAMAALIKFADQRGKLLSSNDRQQEAKKIFAVLENRKDTEPITPDVYEALKNLWADDIIRESYKMRNFINVPDSTEYFFKELDRISHTDYCPNTQDILHIRVPTTGVVQVSFPIKGCVFRVFDVGGQRSERRKWIHLVFDVGGQRSERRKWIHLFDDVNAIIFISAINEYDQVLAEDNSTIRLLESMQLFAQICNCKWFQTSSMILFLNKKDLFLEKIQKTSIKILFENYKGQNTYADSVRYIRKKFLKLNNTPQTKKIYMHETCATDTNQVQLVIDSVIDIVIGKNLRGTGME</sequence>
<keyword evidence="4 10" id="KW-0460">Magnesium</keyword>
<dbReference type="GO" id="GO:0005737">
    <property type="term" value="C:cytoplasm"/>
    <property type="evidence" value="ECO:0007669"/>
    <property type="project" value="TreeGrafter"/>
</dbReference>
<dbReference type="Gene3D" id="1.10.400.10">
    <property type="entry name" value="GI Alpha 1, domain 2-like"/>
    <property type="match status" value="1"/>
</dbReference>
<feature type="binding site" evidence="10">
    <location>
        <position position="183"/>
    </location>
    <ligand>
        <name>Mg(2+)</name>
        <dbReference type="ChEBI" id="CHEBI:18420"/>
    </ligand>
</feature>
<evidence type="ECO:0000256" key="6">
    <source>
        <dbReference type="ARBA" id="ARBA00023139"/>
    </source>
</evidence>
<dbReference type="GO" id="GO:0007188">
    <property type="term" value="P:adenylate cyclase-modulating G protein-coupled receptor signaling pathway"/>
    <property type="evidence" value="ECO:0007669"/>
    <property type="project" value="TreeGrafter"/>
</dbReference>
<evidence type="ECO:0000256" key="4">
    <source>
        <dbReference type="ARBA" id="ARBA00022842"/>
    </source>
</evidence>
<protein>
    <submittedName>
        <fullName evidence="12">G-protein alpha subunit</fullName>
    </submittedName>
</protein>
<dbReference type="GO" id="GO:0031683">
    <property type="term" value="F:G-protein beta/gamma-subunit complex binding"/>
    <property type="evidence" value="ECO:0007669"/>
    <property type="project" value="InterPro"/>
</dbReference>
<dbReference type="GO" id="GO:0046872">
    <property type="term" value="F:metal ion binding"/>
    <property type="evidence" value="ECO:0007669"/>
    <property type="project" value="UniProtKB-KW"/>
</dbReference>
<dbReference type="GO" id="GO:0001664">
    <property type="term" value="F:G protein-coupled receptor binding"/>
    <property type="evidence" value="ECO:0007669"/>
    <property type="project" value="TreeGrafter"/>
</dbReference>
<dbReference type="GO" id="GO:0003924">
    <property type="term" value="F:GTPase activity"/>
    <property type="evidence" value="ECO:0007669"/>
    <property type="project" value="InterPro"/>
</dbReference>
<dbReference type="FunFam" id="3.40.50.300:FF:002307">
    <property type="entry name" value="Guanine nucleotide-binding protein G(k) subunit alpha"/>
    <property type="match status" value="1"/>
</dbReference>
<keyword evidence="11" id="KW-1185">Reference proteome</keyword>
<feature type="binding site" evidence="9">
    <location>
        <position position="345"/>
    </location>
    <ligand>
        <name>GTP</name>
        <dbReference type="ChEBI" id="CHEBI:37565"/>
    </ligand>
</feature>
<keyword evidence="8" id="KW-0449">Lipoprotein</keyword>
<evidence type="ECO:0000256" key="7">
    <source>
        <dbReference type="ARBA" id="ARBA00023224"/>
    </source>
</evidence>